<organism evidence="1">
    <name type="scientific">Octopus bimaculoides</name>
    <name type="common">California two-spotted octopus</name>
    <dbReference type="NCBI Taxonomy" id="37653"/>
    <lineage>
        <taxon>Eukaryota</taxon>
        <taxon>Metazoa</taxon>
        <taxon>Spiralia</taxon>
        <taxon>Lophotrochozoa</taxon>
        <taxon>Mollusca</taxon>
        <taxon>Cephalopoda</taxon>
        <taxon>Coleoidea</taxon>
        <taxon>Octopodiformes</taxon>
        <taxon>Octopoda</taxon>
        <taxon>Incirrata</taxon>
        <taxon>Octopodidae</taxon>
        <taxon>Octopus</taxon>
    </lineage>
</organism>
<proteinExistence type="predicted"/>
<reference evidence="1" key="1">
    <citation type="submission" date="2015-07" db="EMBL/GenBank/DDBJ databases">
        <title>MeaNS - Measles Nucleotide Surveillance Program.</title>
        <authorList>
            <person name="Tran T."/>
            <person name="Druce J."/>
        </authorList>
    </citation>
    <scope>NUCLEOTIDE SEQUENCE</scope>
    <source>
        <strain evidence="1">UCB-OBI-ISO-001</strain>
        <tissue evidence="1">Gonad</tissue>
    </source>
</reference>
<gene>
    <name evidence="1" type="ORF">OCBIM_22012988mg</name>
</gene>
<dbReference type="EMBL" id="KQ417968">
    <property type="protein sequence ID" value="KOF89485.1"/>
    <property type="molecule type" value="Genomic_DNA"/>
</dbReference>
<evidence type="ECO:0000313" key="1">
    <source>
        <dbReference type="EMBL" id="KOF89485.1"/>
    </source>
</evidence>
<sequence>MIYHTVKISNNYSSLRFDRNCHILLVGIYTESFSIRILNNKLLSFSTKSVLNCEHVFRFKQSIGASIRYRDRNKTGVPSVTQIHKSLLINIYNLGQIIEQV</sequence>
<name>A0A0L8HL30_OCTBM</name>
<accession>A0A0L8HL30</accession>
<dbReference type="AlphaFoldDB" id="A0A0L8HL30"/>
<protein>
    <submittedName>
        <fullName evidence="1">Uncharacterized protein</fullName>
    </submittedName>
</protein>